<keyword evidence="3" id="KW-0067">ATP-binding</keyword>
<dbReference type="PANTHER" id="PTHR30121">
    <property type="entry name" value="UNCHARACTERIZED PROTEIN YJGR-RELATED"/>
    <property type="match status" value="1"/>
</dbReference>
<dbReference type="Gene3D" id="3.40.50.300">
    <property type="entry name" value="P-loop containing nucleotide triphosphate hydrolases"/>
    <property type="match status" value="2"/>
</dbReference>
<comment type="similarity">
    <text evidence="1">Belongs to the TrbE/VirB4 family.</text>
</comment>
<reference evidence="5" key="1">
    <citation type="submission" date="2003-05" db="EMBL/GenBank/DDBJ databases">
        <title>Characterization of the transfer region of the conjugative 60 kb plasmid pBI709.</title>
        <authorList>
            <person name="Battermann A."/>
            <person name="Disque-Kochem C."/>
            <person name="Dreiseikelmann B."/>
        </authorList>
    </citation>
    <scope>NUCLEOTIDE SEQUENCE</scope>
    <source>
        <plasmid evidence="5">pBI709</plasmid>
    </source>
</reference>
<proteinExistence type="inferred from homology"/>
<dbReference type="InterPro" id="IPR027417">
    <property type="entry name" value="P-loop_NTPase"/>
</dbReference>
<evidence type="ECO:0000256" key="3">
    <source>
        <dbReference type="ARBA" id="ARBA00022840"/>
    </source>
</evidence>
<gene>
    <name evidence="5" type="primary">mpfC</name>
</gene>
<geneLocation type="plasmid" evidence="5">
    <name>pBI709</name>
</geneLocation>
<evidence type="ECO:0000259" key="4">
    <source>
        <dbReference type="Pfam" id="PF03135"/>
    </source>
</evidence>
<dbReference type="Pfam" id="PF03135">
    <property type="entry name" value="CagE_TrbE_VirB"/>
    <property type="match status" value="1"/>
</dbReference>
<dbReference type="PANTHER" id="PTHR30121:SF12">
    <property type="entry name" value="TYPE IV SECRETION SYSTEM PROTEIN CAGE"/>
    <property type="match status" value="1"/>
</dbReference>
<evidence type="ECO:0000313" key="5">
    <source>
        <dbReference type="EMBL" id="AAP57228.1"/>
    </source>
</evidence>
<evidence type="ECO:0000256" key="1">
    <source>
        <dbReference type="ARBA" id="ARBA00006512"/>
    </source>
</evidence>
<feature type="domain" description="CagE TrbE VirB component of type IV transporter system central" evidence="4">
    <location>
        <begin position="258"/>
        <end position="462"/>
    </location>
</feature>
<evidence type="ECO:0000256" key="2">
    <source>
        <dbReference type="ARBA" id="ARBA00022741"/>
    </source>
</evidence>
<accession>Q7X3L6</accession>
<dbReference type="AlphaFoldDB" id="Q7X3L6"/>
<dbReference type="InterPro" id="IPR018145">
    <property type="entry name" value="CagE_TrbE_VirB_cntrl_dom"/>
</dbReference>
<keyword evidence="5" id="KW-0614">Plasmid</keyword>
<dbReference type="GO" id="GO:0005524">
    <property type="term" value="F:ATP binding"/>
    <property type="evidence" value="ECO:0007669"/>
    <property type="project" value="UniProtKB-KW"/>
</dbReference>
<keyword evidence="2" id="KW-0547">Nucleotide-binding</keyword>
<dbReference type="SUPFAM" id="SSF52540">
    <property type="entry name" value="P-loop containing nucleoside triphosphate hydrolases"/>
    <property type="match status" value="1"/>
</dbReference>
<sequence>MRLVDKAFKKLTQNLDLSLGVQHPEGSEQDLLELQVSEMVPYDYHYDDETVMTKESSLVQVVKIDGLLFDSLSDEQVKQFEVRRNTVLRTIASSDLALYVHIVRRKVFDFPEGQGSTWFSKQFNAAWRKRYESKGFYVNEIYISLVRSRFRAGMPGIMDRGIALITGTSANKQDAESFEEMADDLYKASNLLLRGLSEYGATRLQIQRHPVCSTTFMGRDQAFDAVSRFRWSWDEFKKVVGDQAQYPAEVVLDYLGEEFSELSSFFHYLINLEDRKIPVSDQKICEMLPYARLNFRVLATMCEVRGSTSSRIGAVLSMAEWPRKTPSRMMNKFLQQPVEFIITQSFFFSNRIEAESSMVDEQRRLTVSDTHGISNDDSQELTEGIRALRRGDTVNGLHHLTIFVHVPSLPMDSDDHRKANNKALDKAVGLIEGCFVDLNVKSVREWMALETFFWSQLPGQQEALIGRRGKIKSSNFAGFASLHNFARGRRDGNLWGPAITAFETESGTSYNFNFHRELEGMVAGHTAVAADTGSGKTTLISAMVCEADKAGPRVFWFDNRFGAKVFMKAMGGVHTTLSPHSGMNWNPFKLPDTAENRAFLVDLQVQMRQCYAPTPADSDDIKRFKALVDENYSLPYEDRRLRNVVWTYGQGELADIMAIWHGAKGVTGANAGVFDNQHDSIDLTTSRHYCFEMMELLKGGEARPELPVVLSYPLHRIEQAMDGTPFILVLEEGQNLVKNDYWKKRIDNFIMQIRRKNGLIIFVTPDAKYFRSETDSIDKQTSTKIYLSNDAATDEDHQNLTVAERKWIREIGQASRKFLIRRGKESIRAVFDLTSEVDDENLSDFIPVLSSNDVGVALMDSIIKRLGTDDPEQWVPVFMAEAKAKNTHNLKAVK</sequence>
<organism evidence="5">
    <name type="scientific">Pseudomonas putida</name>
    <name type="common">Arthrobacter siderocapsulatus</name>
    <dbReference type="NCBI Taxonomy" id="303"/>
    <lineage>
        <taxon>Bacteria</taxon>
        <taxon>Pseudomonadati</taxon>
        <taxon>Pseudomonadota</taxon>
        <taxon>Gammaproteobacteria</taxon>
        <taxon>Pseudomonadales</taxon>
        <taxon>Pseudomonadaceae</taxon>
        <taxon>Pseudomonas</taxon>
    </lineage>
</organism>
<dbReference type="EMBL" id="AY299015">
    <property type="protein sequence ID" value="AAP57228.1"/>
    <property type="molecule type" value="Genomic_DNA"/>
</dbReference>
<name>Q7X3L6_PSEPU</name>
<protein>
    <submittedName>
        <fullName evidence="5">Putative mating pair formation protein</fullName>
    </submittedName>
</protein>
<dbReference type="InterPro" id="IPR051162">
    <property type="entry name" value="T4SS_component"/>
</dbReference>